<name>A0A226N9T4_CALSU</name>
<accession>A0A226N9T4</accession>
<gene>
    <name evidence="2" type="ORF">ASZ78_005953</name>
</gene>
<comment type="caution">
    <text evidence="2">The sequence shown here is derived from an EMBL/GenBank/DDBJ whole genome shotgun (WGS) entry which is preliminary data.</text>
</comment>
<keyword evidence="3" id="KW-1185">Reference proteome</keyword>
<sequence>MFWVCCFFFSDFEICMDSERKKVLPVTATEGHTDISVQRLAFLFVPMSGFCLGTTHPQGKLAMKKRHLSRLGYHVILVMNRKFQELTNEDAVEFLKGKIYAENTSPFSGVNVYDNN</sequence>
<dbReference type="Pfam" id="PF08373">
    <property type="entry name" value="RAP"/>
    <property type="match status" value="1"/>
</dbReference>
<evidence type="ECO:0000259" key="1">
    <source>
        <dbReference type="PROSITE" id="PS51286"/>
    </source>
</evidence>
<dbReference type="OrthoDB" id="9369505at2759"/>
<dbReference type="AlphaFoldDB" id="A0A226N9T4"/>
<evidence type="ECO:0000313" key="2">
    <source>
        <dbReference type="EMBL" id="OXB64301.1"/>
    </source>
</evidence>
<evidence type="ECO:0000313" key="3">
    <source>
        <dbReference type="Proteomes" id="UP000198323"/>
    </source>
</evidence>
<dbReference type="SMART" id="SM00952">
    <property type="entry name" value="RAP"/>
    <property type="match status" value="1"/>
</dbReference>
<dbReference type="InterPro" id="IPR013584">
    <property type="entry name" value="RAP"/>
</dbReference>
<dbReference type="EMBL" id="MCFN01000125">
    <property type="protein sequence ID" value="OXB64301.1"/>
    <property type="molecule type" value="Genomic_DNA"/>
</dbReference>
<dbReference type="PROSITE" id="PS51286">
    <property type="entry name" value="RAP"/>
    <property type="match status" value="1"/>
</dbReference>
<proteinExistence type="predicted"/>
<reference evidence="2 3" key="1">
    <citation type="submission" date="2016-07" db="EMBL/GenBank/DDBJ databases">
        <title>Disparate Historic Effective Population Sizes Predicted by Modern Levels of Genome Diversity for the Scaled Quail (Callipepla squamata) and the Northern Bobwhite (Colinus virginianus): Inferences from First and Second Generation Draft Genome Assemblies for Sympatric New World Quail.</title>
        <authorList>
            <person name="Oldeschulte D.L."/>
            <person name="Halley Y.A."/>
            <person name="Bhattarai E.K."/>
            <person name="Brashear W.A."/>
            <person name="Hill J."/>
            <person name="Metz R.P."/>
            <person name="Johnson C.D."/>
            <person name="Rollins D."/>
            <person name="Peterson M.J."/>
            <person name="Bickhart D.M."/>
            <person name="Decker J.E."/>
            <person name="Seabury C.M."/>
        </authorList>
    </citation>
    <scope>NUCLEOTIDE SEQUENCE [LARGE SCALE GENOMIC DNA]</scope>
    <source>
        <strain evidence="2 3">Texas</strain>
        <tissue evidence="2">Leg muscle</tissue>
    </source>
</reference>
<dbReference type="Proteomes" id="UP000198323">
    <property type="component" value="Unassembled WGS sequence"/>
</dbReference>
<feature type="domain" description="RAP" evidence="1">
    <location>
        <begin position="40"/>
        <end position="97"/>
    </location>
</feature>
<organism evidence="2 3">
    <name type="scientific">Callipepla squamata</name>
    <name type="common">Scaled quail</name>
    <dbReference type="NCBI Taxonomy" id="9009"/>
    <lineage>
        <taxon>Eukaryota</taxon>
        <taxon>Metazoa</taxon>
        <taxon>Chordata</taxon>
        <taxon>Craniata</taxon>
        <taxon>Vertebrata</taxon>
        <taxon>Euteleostomi</taxon>
        <taxon>Archelosauria</taxon>
        <taxon>Archosauria</taxon>
        <taxon>Dinosauria</taxon>
        <taxon>Saurischia</taxon>
        <taxon>Theropoda</taxon>
        <taxon>Coelurosauria</taxon>
        <taxon>Aves</taxon>
        <taxon>Neognathae</taxon>
        <taxon>Galloanserae</taxon>
        <taxon>Galliformes</taxon>
        <taxon>Odontophoridae</taxon>
        <taxon>Callipepla</taxon>
    </lineage>
</organism>
<protein>
    <recommendedName>
        <fullName evidence="1">RAP domain-containing protein</fullName>
    </recommendedName>
</protein>
<dbReference type="STRING" id="9009.A0A226N9T4"/>